<feature type="transmembrane region" description="Helical" evidence="1">
    <location>
        <begin position="116"/>
        <end position="140"/>
    </location>
</feature>
<dbReference type="AlphaFoldDB" id="A0A8J2K924"/>
<name>A0A8J2K924_9HEXA</name>
<comment type="caution">
    <text evidence="2">The sequence shown here is derived from an EMBL/GenBank/DDBJ whole genome shotgun (WGS) entry which is preliminary data.</text>
</comment>
<dbReference type="Proteomes" id="UP000708208">
    <property type="component" value="Unassembled WGS sequence"/>
</dbReference>
<protein>
    <submittedName>
        <fullName evidence="2">Uncharacterized protein</fullName>
    </submittedName>
</protein>
<evidence type="ECO:0000313" key="3">
    <source>
        <dbReference type="Proteomes" id="UP000708208"/>
    </source>
</evidence>
<reference evidence="2" key="1">
    <citation type="submission" date="2021-06" db="EMBL/GenBank/DDBJ databases">
        <authorList>
            <person name="Hodson N. C."/>
            <person name="Mongue J. A."/>
            <person name="Jaron S. K."/>
        </authorList>
    </citation>
    <scope>NUCLEOTIDE SEQUENCE</scope>
</reference>
<proteinExistence type="predicted"/>
<keyword evidence="1" id="KW-1133">Transmembrane helix</keyword>
<keyword evidence="3" id="KW-1185">Reference proteome</keyword>
<keyword evidence="1" id="KW-0812">Transmembrane</keyword>
<evidence type="ECO:0000313" key="2">
    <source>
        <dbReference type="EMBL" id="CAG7734009.1"/>
    </source>
</evidence>
<sequence>MLVPFGNGSCVAVCALYYILSRNSAQFLFSALPPAYQTLPVFLVLFSLEIFLFFSWLIIGHHNLFLQTLFFQKISRELDTDLSSVRSKSRFRRFAIDSICKGCVTIQLNTKIFNQLWGTMIFLTKICCLCMTIFGFFITIRHFMDAPIFSALNFNLGVYGLIIFTVIYNNAFSIPDKMHRYKDQILVAVKRISTLEFLDFVAIKTCSLLLTFR</sequence>
<feature type="transmembrane region" description="Helical" evidence="1">
    <location>
        <begin position="152"/>
        <end position="172"/>
    </location>
</feature>
<evidence type="ECO:0000256" key="1">
    <source>
        <dbReference type="SAM" id="Phobius"/>
    </source>
</evidence>
<accession>A0A8J2K924</accession>
<organism evidence="2 3">
    <name type="scientific">Allacma fusca</name>
    <dbReference type="NCBI Taxonomy" id="39272"/>
    <lineage>
        <taxon>Eukaryota</taxon>
        <taxon>Metazoa</taxon>
        <taxon>Ecdysozoa</taxon>
        <taxon>Arthropoda</taxon>
        <taxon>Hexapoda</taxon>
        <taxon>Collembola</taxon>
        <taxon>Symphypleona</taxon>
        <taxon>Sminthuridae</taxon>
        <taxon>Allacma</taxon>
    </lineage>
</organism>
<feature type="transmembrane region" description="Helical" evidence="1">
    <location>
        <begin position="39"/>
        <end position="59"/>
    </location>
</feature>
<gene>
    <name evidence="2" type="ORF">AFUS01_LOCUS22421</name>
</gene>
<keyword evidence="1" id="KW-0472">Membrane</keyword>
<dbReference type="EMBL" id="CAJVCH010260946">
    <property type="protein sequence ID" value="CAG7734009.1"/>
    <property type="molecule type" value="Genomic_DNA"/>
</dbReference>